<dbReference type="InterPro" id="IPR036615">
    <property type="entry name" value="Mur_ligase_C_dom_sf"/>
</dbReference>
<comment type="similarity">
    <text evidence="1">Belongs to the folylpolyglutamate synthase family.</text>
</comment>
<dbReference type="Gene3D" id="3.40.1190.10">
    <property type="entry name" value="Mur-like, catalytic domain"/>
    <property type="match status" value="1"/>
</dbReference>
<evidence type="ECO:0000256" key="3">
    <source>
        <dbReference type="ARBA" id="ARBA00022598"/>
    </source>
</evidence>
<dbReference type="InterPro" id="IPR001645">
    <property type="entry name" value="Folylpolyglutamate_synth"/>
</dbReference>
<evidence type="ECO:0000256" key="10">
    <source>
        <dbReference type="SAM" id="MobiDB-lite"/>
    </source>
</evidence>
<reference evidence="13 14" key="1">
    <citation type="submission" date="2018-10" db="EMBL/GenBank/DDBJ databases">
        <title>Whole genome sequence of Corynebacterium gottingense DSM 130494T.</title>
        <authorList>
            <person name="Bernier A.-M."/>
            <person name="Bernard K."/>
        </authorList>
    </citation>
    <scope>NUCLEOTIDE SEQUENCE [LARGE SCALE GENOMIC DNA]</scope>
    <source>
        <strain evidence="13 14">DSM 103494</strain>
    </source>
</reference>
<keyword evidence="5" id="KW-0547">Nucleotide-binding</keyword>
<evidence type="ECO:0000256" key="2">
    <source>
        <dbReference type="ARBA" id="ARBA00013025"/>
    </source>
</evidence>
<dbReference type="SUPFAM" id="SSF53244">
    <property type="entry name" value="MurD-like peptide ligases, peptide-binding domain"/>
    <property type="match status" value="1"/>
</dbReference>
<dbReference type="PANTHER" id="PTHR11136">
    <property type="entry name" value="FOLYLPOLYGLUTAMATE SYNTHASE-RELATED"/>
    <property type="match status" value="1"/>
</dbReference>
<dbReference type="NCBIfam" id="TIGR01499">
    <property type="entry name" value="folC"/>
    <property type="match status" value="1"/>
</dbReference>
<accession>A0ABX9ULQ1</accession>
<dbReference type="SUPFAM" id="SSF53623">
    <property type="entry name" value="MurD-like peptide ligases, catalytic domain"/>
    <property type="match status" value="1"/>
</dbReference>
<evidence type="ECO:0000256" key="9">
    <source>
        <dbReference type="ARBA" id="ARBA00047493"/>
    </source>
</evidence>
<evidence type="ECO:0000256" key="4">
    <source>
        <dbReference type="ARBA" id="ARBA00022723"/>
    </source>
</evidence>
<protein>
    <recommendedName>
        <fullName evidence="2">tetrahydrofolate synthase</fullName>
        <ecNumber evidence="2">6.3.2.17</ecNumber>
    </recommendedName>
    <alternativeName>
        <fullName evidence="8">Tetrahydrofolylpolyglutamate synthase</fullName>
    </alternativeName>
</protein>
<evidence type="ECO:0000259" key="11">
    <source>
        <dbReference type="Pfam" id="PF02875"/>
    </source>
</evidence>
<dbReference type="Proteomes" id="UP000266886">
    <property type="component" value="Unassembled WGS sequence"/>
</dbReference>
<dbReference type="RefSeq" id="WP_122085224.1">
    <property type="nucleotide sequence ID" value="NZ_CBCRWO010000005.1"/>
</dbReference>
<dbReference type="InterPro" id="IPR013221">
    <property type="entry name" value="Mur_ligase_cen"/>
</dbReference>
<dbReference type="InterPro" id="IPR018109">
    <property type="entry name" value="Folylpolyglutamate_synth_CS"/>
</dbReference>
<keyword evidence="14" id="KW-1185">Reference proteome</keyword>
<dbReference type="PROSITE" id="PS01012">
    <property type="entry name" value="FOLYLPOLYGLU_SYNT_2"/>
    <property type="match status" value="1"/>
</dbReference>
<dbReference type="InterPro" id="IPR036565">
    <property type="entry name" value="Mur-like_cat_sf"/>
</dbReference>
<evidence type="ECO:0000313" key="13">
    <source>
        <dbReference type="EMBL" id="RMD20103.1"/>
    </source>
</evidence>
<keyword evidence="3" id="KW-0436">Ligase</keyword>
<dbReference type="EC" id="6.3.2.17" evidence="2"/>
<proteinExistence type="inferred from homology"/>
<dbReference type="Pfam" id="PF02875">
    <property type="entry name" value="Mur_ligase_C"/>
    <property type="match status" value="1"/>
</dbReference>
<dbReference type="PANTHER" id="PTHR11136:SF0">
    <property type="entry name" value="DIHYDROFOLATE SYNTHETASE-RELATED"/>
    <property type="match status" value="1"/>
</dbReference>
<dbReference type="Pfam" id="PF08245">
    <property type="entry name" value="Mur_ligase_M"/>
    <property type="match status" value="1"/>
</dbReference>
<feature type="domain" description="Mur ligase C-terminal" evidence="11">
    <location>
        <begin position="419"/>
        <end position="544"/>
    </location>
</feature>
<evidence type="ECO:0000256" key="5">
    <source>
        <dbReference type="ARBA" id="ARBA00022741"/>
    </source>
</evidence>
<keyword evidence="6" id="KW-0067">ATP-binding</keyword>
<sequence length="565" mass="59776">MSEQHNHSDNTSHSDEQERDELTPVRERDTEFGRISMTDSGMTLNLGDTRGLGDTRAADSAEPDGSPEGSENDELARLAGLVGMRVGQLASDDGEPMSRVPDYSEDSAALTRVSEKLDARAGAADPNPSLDRVAALMDLLGSPERTLKVIQVAGTNGKTSTARMTESLLRALGHRVGLFTSPELTRVTETMLIDGAEIAPERFVEIFDELEPFVDMVDAQFATPLSRFEVLVAMAFVAFTDAPVDVAVLEVGMGGTWDATNVVDADVAVITPIGLDHQAFLGQTIAAIAAQKAGIIKPREADGVSALSPAENIAVVAEQEPDAMHAILERAVETEAIVARSGSEFAVGESTVAVGGQQLTLRGLGGEYDGIFLPLAGAHQVANASLALAAVEAFFGVTREHPLDADAVRAGFDQVTVPGRIERFGKDPVVLIDAAHNPHGARTLASALERDFNYTGLIGVVSIFGDKDARQMLTALEPELREVVITQNSSPRAMDVAELAEVAYDVFGDDRVRVEAHLPAAVELAREVAEESGEDGMGVLVTGSIATAGDARTYLTALDAQEPEA</sequence>
<dbReference type="InterPro" id="IPR004101">
    <property type="entry name" value="Mur_ligase_C"/>
</dbReference>
<feature type="compositionally biased region" description="Basic and acidic residues" evidence="10">
    <location>
        <begin position="1"/>
        <end position="32"/>
    </location>
</feature>
<feature type="domain" description="Mur ligase central" evidence="12">
    <location>
        <begin position="152"/>
        <end position="391"/>
    </location>
</feature>
<name>A0ABX9ULQ1_9CORY</name>
<dbReference type="EMBL" id="RDRE01000004">
    <property type="protein sequence ID" value="RMD20103.1"/>
    <property type="molecule type" value="Genomic_DNA"/>
</dbReference>
<comment type="catalytic activity">
    <reaction evidence="9">
        <text>(6S)-5,6,7,8-tetrahydrofolyl-(gamma-L-Glu)(n) + L-glutamate + ATP = (6S)-5,6,7,8-tetrahydrofolyl-(gamma-L-Glu)(n+1) + ADP + phosphate + H(+)</text>
        <dbReference type="Rhea" id="RHEA:10580"/>
        <dbReference type="Rhea" id="RHEA-COMP:14738"/>
        <dbReference type="Rhea" id="RHEA-COMP:14740"/>
        <dbReference type="ChEBI" id="CHEBI:15378"/>
        <dbReference type="ChEBI" id="CHEBI:29985"/>
        <dbReference type="ChEBI" id="CHEBI:30616"/>
        <dbReference type="ChEBI" id="CHEBI:43474"/>
        <dbReference type="ChEBI" id="CHEBI:141005"/>
        <dbReference type="ChEBI" id="CHEBI:456216"/>
        <dbReference type="EC" id="6.3.2.17"/>
    </reaction>
</comment>
<evidence type="ECO:0000313" key="14">
    <source>
        <dbReference type="Proteomes" id="UP000266886"/>
    </source>
</evidence>
<evidence type="ECO:0000259" key="12">
    <source>
        <dbReference type="Pfam" id="PF08245"/>
    </source>
</evidence>
<feature type="region of interest" description="Disordered" evidence="10">
    <location>
        <begin position="1"/>
        <end position="72"/>
    </location>
</feature>
<keyword evidence="7" id="KW-0460">Magnesium</keyword>
<dbReference type="Gene3D" id="3.90.190.20">
    <property type="entry name" value="Mur ligase, C-terminal domain"/>
    <property type="match status" value="1"/>
</dbReference>
<dbReference type="PROSITE" id="PS01011">
    <property type="entry name" value="FOLYLPOLYGLU_SYNT_1"/>
    <property type="match status" value="1"/>
</dbReference>
<evidence type="ECO:0000256" key="8">
    <source>
        <dbReference type="ARBA" id="ARBA00030592"/>
    </source>
</evidence>
<keyword evidence="4" id="KW-0479">Metal-binding</keyword>
<evidence type="ECO:0000256" key="1">
    <source>
        <dbReference type="ARBA" id="ARBA00008276"/>
    </source>
</evidence>
<gene>
    <name evidence="13" type="ORF">EAW56_04085</name>
</gene>
<organism evidence="13 14">
    <name type="scientific">Corynebacterium gottingense</name>
    <dbReference type="NCBI Taxonomy" id="2041036"/>
    <lineage>
        <taxon>Bacteria</taxon>
        <taxon>Bacillati</taxon>
        <taxon>Actinomycetota</taxon>
        <taxon>Actinomycetes</taxon>
        <taxon>Mycobacteriales</taxon>
        <taxon>Corynebacteriaceae</taxon>
        <taxon>Corynebacterium</taxon>
    </lineage>
</organism>
<evidence type="ECO:0000256" key="7">
    <source>
        <dbReference type="ARBA" id="ARBA00022842"/>
    </source>
</evidence>
<comment type="caution">
    <text evidence="13">The sequence shown here is derived from an EMBL/GenBank/DDBJ whole genome shotgun (WGS) entry which is preliminary data.</text>
</comment>
<evidence type="ECO:0000256" key="6">
    <source>
        <dbReference type="ARBA" id="ARBA00022840"/>
    </source>
</evidence>